<feature type="transmembrane region" description="Helical" evidence="2">
    <location>
        <begin position="12"/>
        <end position="36"/>
    </location>
</feature>
<keyword evidence="2" id="KW-0472">Membrane</keyword>
<keyword evidence="2" id="KW-1133">Transmembrane helix</keyword>
<evidence type="ECO:0000256" key="1">
    <source>
        <dbReference type="SAM" id="MobiDB-lite"/>
    </source>
</evidence>
<name>A0AAX3E2Q4_RHOPL</name>
<protein>
    <submittedName>
        <fullName evidence="3">Uncharacterized protein</fullName>
    </submittedName>
</protein>
<feature type="compositionally biased region" description="Gly residues" evidence="1">
    <location>
        <begin position="52"/>
        <end position="62"/>
    </location>
</feature>
<dbReference type="EMBL" id="CP076676">
    <property type="protein sequence ID" value="UYO41191.1"/>
    <property type="molecule type" value="Genomic_DNA"/>
</dbReference>
<dbReference type="RefSeq" id="WP_264075987.1">
    <property type="nucleotide sequence ID" value="NZ_CP076676.1"/>
</dbReference>
<evidence type="ECO:0000313" key="4">
    <source>
        <dbReference type="Proteomes" id="UP001163166"/>
    </source>
</evidence>
<organism evidence="3 4">
    <name type="scientific">Rhodopseudomonas palustris</name>
    <dbReference type="NCBI Taxonomy" id="1076"/>
    <lineage>
        <taxon>Bacteria</taxon>
        <taxon>Pseudomonadati</taxon>
        <taxon>Pseudomonadota</taxon>
        <taxon>Alphaproteobacteria</taxon>
        <taxon>Hyphomicrobiales</taxon>
        <taxon>Nitrobacteraceae</taxon>
        <taxon>Rhodopseudomonas</taxon>
    </lineage>
</organism>
<keyword evidence="2" id="KW-0812">Transmembrane</keyword>
<proteinExistence type="predicted"/>
<feature type="region of interest" description="Disordered" evidence="1">
    <location>
        <begin position="46"/>
        <end position="70"/>
    </location>
</feature>
<dbReference type="Proteomes" id="UP001163166">
    <property type="component" value="Chromosome"/>
</dbReference>
<evidence type="ECO:0000256" key="2">
    <source>
        <dbReference type="SAM" id="Phobius"/>
    </source>
</evidence>
<sequence length="95" mass="10045">MSDHSHRRPSWVARGLAAIALTSIYCFSFVGAAAVVSGVTSTQAHAQRGRGRGYSGRGYSGRGRGRGRGWERGRGRGGYYGGRCVVNAAGVRICL</sequence>
<gene>
    <name evidence="3" type="ORF">KQX62_07785</name>
</gene>
<reference evidence="3" key="1">
    <citation type="journal article" date="2022" name="Biol. Control">
        <title>In silico genomic analysis of Rhodopseudomonas palustris strains revealed potential biocontrol agents and crop yield enhancers.</title>
        <authorList>
            <person name="Surachat K."/>
            <person name="Kantachote D."/>
            <person name="Deachamag P."/>
            <person name="Wonglapsuwan M."/>
        </authorList>
    </citation>
    <scope>NUCLEOTIDE SEQUENCE</scope>
    <source>
        <strain evidence="3">TLS06</strain>
    </source>
</reference>
<dbReference type="AlphaFoldDB" id="A0AAX3E2Q4"/>
<accession>A0AAX3E2Q4</accession>
<evidence type="ECO:0000313" key="3">
    <source>
        <dbReference type="EMBL" id="UYO41191.1"/>
    </source>
</evidence>